<dbReference type="EMBL" id="JH597989">
    <property type="status" value="NOT_ANNOTATED_CDS"/>
    <property type="molecule type" value="Genomic_DNA"/>
</dbReference>
<dbReference type="EnsemblProtists" id="HpaT802603">
    <property type="protein sequence ID" value="HpaP802603"/>
    <property type="gene ID" value="HpaG802603"/>
</dbReference>
<keyword evidence="2" id="KW-1185">Reference proteome</keyword>
<evidence type="ECO:0008006" key="3">
    <source>
        <dbReference type="Google" id="ProtNLM"/>
    </source>
</evidence>
<dbReference type="OMA" id="TSEREHW"/>
<evidence type="ECO:0000313" key="2">
    <source>
        <dbReference type="Proteomes" id="UP000011713"/>
    </source>
</evidence>
<dbReference type="InterPro" id="IPR007884">
    <property type="entry name" value="METL9"/>
</dbReference>
<organism evidence="1 2">
    <name type="scientific">Hyaloperonospora arabidopsidis (strain Emoy2)</name>
    <name type="common">Downy mildew agent</name>
    <name type="synonym">Peronospora arabidopsidis</name>
    <dbReference type="NCBI Taxonomy" id="559515"/>
    <lineage>
        <taxon>Eukaryota</taxon>
        <taxon>Sar</taxon>
        <taxon>Stramenopiles</taxon>
        <taxon>Oomycota</taxon>
        <taxon>Peronosporomycetes</taxon>
        <taxon>Peronosporales</taxon>
        <taxon>Peronosporaceae</taxon>
        <taxon>Hyaloperonospora</taxon>
    </lineage>
</organism>
<dbReference type="VEuPathDB" id="FungiDB:HpaG802603"/>
<name>M4B8J7_HYAAE</name>
<reference evidence="1" key="2">
    <citation type="submission" date="2015-06" db="UniProtKB">
        <authorList>
            <consortium name="EnsemblProtists"/>
        </authorList>
    </citation>
    <scope>IDENTIFICATION</scope>
    <source>
        <strain evidence="1">Emoy2</strain>
    </source>
</reference>
<dbReference type="AlphaFoldDB" id="M4B8J7"/>
<dbReference type="Proteomes" id="UP000011713">
    <property type="component" value="Unassembled WGS sequence"/>
</dbReference>
<dbReference type="GO" id="GO:0106370">
    <property type="term" value="F:protein-L-histidine N-pros-methyltransferase activity"/>
    <property type="evidence" value="ECO:0007669"/>
    <property type="project" value="InterPro"/>
</dbReference>
<protein>
    <recommendedName>
        <fullName evidence="3">Methyltransferase type 11 domain-containing protein</fullName>
    </recommendedName>
</protein>
<dbReference type="eggNOG" id="KOG3987">
    <property type="taxonomic scope" value="Eukaryota"/>
</dbReference>
<dbReference type="Pfam" id="PF05219">
    <property type="entry name" value="DREV"/>
    <property type="match status" value="1"/>
</dbReference>
<dbReference type="InParanoid" id="M4B8J7"/>
<dbReference type="PANTHER" id="PTHR12890:SF0">
    <property type="entry name" value="PROTEIN-L-HISTIDINE N-PROS-METHYLTRANSFERASE"/>
    <property type="match status" value="1"/>
</dbReference>
<reference evidence="2" key="1">
    <citation type="journal article" date="2010" name="Science">
        <title>Signatures of adaptation to obligate biotrophy in the Hyaloperonospora arabidopsidis genome.</title>
        <authorList>
            <person name="Baxter L."/>
            <person name="Tripathy S."/>
            <person name="Ishaque N."/>
            <person name="Boot N."/>
            <person name="Cabral A."/>
            <person name="Kemen E."/>
            <person name="Thines M."/>
            <person name="Ah-Fong A."/>
            <person name="Anderson R."/>
            <person name="Badejoko W."/>
            <person name="Bittner-Eddy P."/>
            <person name="Boore J.L."/>
            <person name="Chibucos M.C."/>
            <person name="Coates M."/>
            <person name="Dehal P."/>
            <person name="Delehaunty K."/>
            <person name="Dong S."/>
            <person name="Downton P."/>
            <person name="Dumas B."/>
            <person name="Fabro G."/>
            <person name="Fronick C."/>
            <person name="Fuerstenberg S.I."/>
            <person name="Fulton L."/>
            <person name="Gaulin E."/>
            <person name="Govers F."/>
            <person name="Hughes L."/>
            <person name="Humphray S."/>
            <person name="Jiang R.H."/>
            <person name="Judelson H."/>
            <person name="Kamoun S."/>
            <person name="Kyung K."/>
            <person name="Meijer H."/>
            <person name="Minx P."/>
            <person name="Morris P."/>
            <person name="Nelson J."/>
            <person name="Phuntumart V."/>
            <person name="Qutob D."/>
            <person name="Rehmany A."/>
            <person name="Rougon-Cardoso A."/>
            <person name="Ryden P."/>
            <person name="Torto-Alalibo T."/>
            <person name="Studholme D."/>
            <person name="Wang Y."/>
            <person name="Win J."/>
            <person name="Wood J."/>
            <person name="Clifton S.W."/>
            <person name="Rogers J."/>
            <person name="Van den Ackerveken G."/>
            <person name="Jones J.D."/>
            <person name="McDowell J.M."/>
            <person name="Beynon J."/>
            <person name="Tyler B.M."/>
        </authorList>
    </citation>
    <scope>NUCLEOTIDE SEQUENCE [LARGE SCALE GENOMIC DNA]</scope>
    <source>
        <strain evidence="2">Emoy2</strain>
    </source>
</reference>
<proteinExistence type="predicted"/>
<evidence type="ECO:0000313" key="1">
    <source>
        <dbReference type="EnsemblProtists" id="HpaP802603"/>
    </source>
</evidence>
<dbReference type="HOGENOM" id="CLU_147617_0_0_1"/>
<accession>M4B8J7</accession>
<dbReference type="PANTHER" id="PTHR12890">
    <property type="entry name" value="DREV PROTEIN"/>
    <property type="match status" value="1"/>
</dbReference>
<sequence length="125" mass="14002">MLNVLDRADRPLTMLREIRELLEPETGVFLLAVVLPFSAFVEVGTQRLAPAEKLSMQGGLCVENVAFEVAANLLWRNVLRPAGFKLRRFSRVPYLCRGDLHQPYYVLSDAIFVLQVDDKGAAEGV</sequence>